<evidence type="ECO:0000313" key="2">
    <source>
        <dbReference type="Proteomes" id="UP000799779"/>
    </source>
</evidence>
<organism evidence="1 2">
    <name type="scientific">Amniculicola lignicola CBS 123094</name>
    <dbReference type="NCBI Taxonomy" id="1392246"/>
    <lineage>
        <taxon>Eukaryota</taxon>
        <taxon>Fungi</taxon>
        <taxon>Dikarya</taxon>
        <taxon>Ascomycota</taxon>
        <taxon>Pezizomycotina</taxon>
        <taxon>Dothideomycetes</taxon>
        <taxon>Pleosporomycetidae</taxon>
        <taxon>Pleosporales</taxon>
        <taxon>Amniculicolaceae</taxon>
        <taxon>Amniculicola</taxon>
    </lineage>
</organism>
<dbReference type="Proteomes" id="UP000799779">
    <property type="component" value="Unassembled WGS sequence"/>
</dbReference>
<protein>
    <submittedName>
        <fullName evidence="1">Uncharacterized protein</fullName>
    </submittedName>
</protein>
<dbReference type="EMBL" id="ML977668">
    <property type="protein sequence ID" value="KAF1994185.1"/>
    <property type="molecule type" value="Genomic_DNA"/>
</dbReference>
<dbReference type="AlphaFoldDB" id="A0A6A5W4Y7"/>
<accession>A0A6A5W4Y7</accession>
<reference evidence="1" key="1">
    <citation type="journal article" date="2020" name="Stud. Mycol.">
        <title>101 Dothideomycetes genomes: a test case for predicting lifestyles and emergence of pathogens.</title>
        <authorList>
            <person name="Haridas S."/>
            <person name="Albert R."/>
            <person name="Binder M."/>
            <person name="Bloem J."/>
            <person name="Labutti K."/>
            <person name="Salamov A."/>
            <person name="Andreopoulos B."/>
            <person name="Baker S."/>
            <person name="Barry K."/>
            <person name="Bills G."/>
            <person name="Bluhm B."/>
            <person name="Cannon C."/>
            <person name="Castanera R."/>
            <person name="Culley D."/>
            <person name="Daum C."/>
            <person name="Ezra D."/>
            <person name="Gonzalez J."/>
            <person name="Henrissat B."/>
            <person name="Kuo A."/>
            <person name="Liang C."/>
            <person name="Lipzen A."/>
            <person name="Lutzoni F."/>
            <person name="Magnuson J."/>
            <person name="Mondo S."/>
            <person name="Nolan M."/>
            <person name="Ohm R."/>
            <person name="Pangilinan J."/>
            <person name="Park H.-J."/>
            <person name="Ramirez L."/>
            <person name="Alfaro M."/>
            <person name="Sun H."/>
            <person name="Tritt A."/>
            <person name="Yoshinaga Y."/>
            <person name="Zwiers L.-H."/>
            <person name="Turgeon B."/>
            <person name="Goodwin S."/>
            <person name="Spatafora J."/>
            <person name="Crous P."/>
            <person name="Grigoriev I."/>
        </authorList>
    </citation>
    <scope>NUCLEOTIDE SEQUENCE</scope>
    <source>
        <strain evidence="1">CBS 123094</strain>
    </source>
</reference>
<proteinExistence type="predicted"/>
<keyword evidence="2" id="KW-1185">Reference proteome</keyword>
<sequence>MRAHRRCRRRGGFAQDRGRQTVIARWCPRCLCLLWSLDCICCADARYIHYAHAAPILVPATLFLLPFLLTHAPPANNITPTPPACAPSPPPASLNLESCLILTLLLPVRCTLAWAQAL</sequence>
<gene>
    <name evidence="1" type="ORF">P154DRAFT_39113</name>
</gene>
<name>A0A6A5W4Y7_9PLEO</name>
<evidence type="ECO:0000313" key="1">
    <source>
        <dbReference type="EMBL" id="KAF1994185.1"/>
    </source>
</evidence>